<reference evidence="3" key="1">
    <citation type="journal article" date="2017" name="bioRxiv">
        <title>Comparative analysis of the genomes of Stylophora pistillata and Acropora digitifera provides evidence for extensive differences between species of corals.</title>
        <authorList>
            <person name="Voolstra C.R."/>
            <person name="Li Y."/>
            <person name="Liew Y.J."/>
            <person name="Baumgarten S."/>
            <person name="Zoccola D."/>
            <person name="Flot J.-F."/>
            <person name="Tambutte S."/>
            <person name="Allemand D."/>
            <person name="Aranda M."/>
        </authorList>
    </citation>
    <scope>NUCLEOTIDE SEQUENCE [LARGE SCALE GENOMIC DNA]</scope>
</reference>
<evidence type="ECO:0000313" key="2">
    <source>
        <dbReference type="EMBL" id="PFX31834.1"/>
    </source>
</evidence>
<dbReference type="EMBL" id="LSMT01000031">
    <property type="protein sequence ID" value="PFX31834.1"/>
    <property type="molecule type" value="Genomic_DNA"/>
</dbReference>
<name>A0A2B4SMB1_STYPI</name>
<sequence>MELNKSSEIIISDQRDIRFEGKDSKIRIVSLVALAVGVIFLVVGIVLIVIAVKEKDEKTHDPNIEKRENSLTSGCDESEEAKRIGLHEFLHRVKATYYELHPYEMYYDPDVKAEKVKANYVAYDPTPAVIKTRTDKSLALLKEIKEKKVNEDALKSRERKALAQVKHYLQHTFGQPYDVNYYAGDWMMGPNLFCWQAICYHGYAVYGGLGTYHKPNNASDVELIEKKLKTHKAGILQYIENMKMGVRRGMVRSVEECKAGIDSIELAYSDVSVHNATGVLKAWFAQPLLDPLYYSDITKETNKKWKEAHKGKNVSETVKEYLVKYLGEPLEQMLRYIEEEHSRHCVPSNVSSGLASLPLKYVWIDGKENKSWPTEPNLPTGEPLDGKLAYSQIMSFFTTNKMTPMEVHELGKKQLDILYPTVVDVAKEITGEEDNQTAVKKLREILNSSEIYFNSEPIPKNESDKEAHRKCSDTEGAKKYCPKRWAAIQLWFAEARKAMSFMEPKTIPLFYFNGNKATTPTCPVDLYPDLNPSSAAQSYYPSTPDCTRSAKYRIPFFLENLGPRYSEWSVNAHEARPGHHTQVQGNIEHFQDSCGGVISWLDSVTYYTAFTEGWALYAENPLIAQDTDTYENEPLQKYGMLKWQVWRALRLIVDTGLHYVGLSRDKALEYFSKYAWDDTDVAKKEVTRYQSDPGQATAYMIGQLEITRLRNYCKDELRDNFSLRDFHYQVLSQGSSPLAYLSDHVKKYVACIKDKGKEGCDVLLNPPKKSTDKLKDNEQSGFHWEKTLRIYPHYI</sequence>
<keyword evidence="3" id="KW-1185">Reference proteome</keyword>
<dbReference type="Proteomes" id="UP000225706">
    <property type="component" value="Unassembled WGS sequence"/>
</dbReference>
<accession>A0A2B4SMB1</accession>
<comment type="caution">
    <text evidence="2">The sequence shown here is derived from an EMBL/GenBank/DDBJ whole genome shotgun (WGS) entry which is preliminary data.</text>
</comment>
<feature type="transmembrane region" description="Helical" evidence="1">
    <location>
        <begin position="28"/>
        <end position="52"/>
    </location>
</feature>
<dbReference type="PANTHER" id="PTHR33361:SF2">
    <property type="entry name" value="DUF885 DOMAIN-CONTAINING PROTEIN"/>
    <property type="match status" value="1"/>
</dbReference>
<keyword evidence="1" id="KW-0472">Membrane</keyword>
<dbReference type="InterPro" id="IPR010281">
    <property type="entry name" value="DUF885"/>
</dbReference>
<proteinExistence type="predicted"/>
<dbReference type="OrthoDB" id="5959877at2759"/>
<protein>
    <recommendedName>
        <fullName evidence="4">DUF885 domain-containing protein</fullName>
    </recommendedName>
</protein>
<evidence type="ECO:0000313" key="3">
    <source>
        <dbReference type="Proteomes" id="UP000225706"/>
    </source>
</evidence>
<keyword evidence="1" id="KW-1133">Transmembrane helix</keyword>
<gene>
    <name evidence="2" type="ORF">AWC38_SpisGene3398</name>
</gene>
<evidence type="ECO:0000256" key="1">
    <source>
        <dbReference type="SAM" id="Phobius"/>
    </source>
</evidence>
<dbReference type="AlphaFoldDB" id="A0A2B4SMB1"/>
<evidence type="ECO:0008006" key="4">
    <source>
        <dbReference type="Google" id="ProtNLM"/>
    </source>
</evidence>
<dbReference type="PANTHER" id="PTHR33361">
    <property type="entry name" value="GLR0591 PROTEIN"/>
    <property type="match status" value="1"/>
</dbReference>
<dbReference type="Pfam" id="PF05960">
    <property type="entry name" value="DUF885"/>
    <property type="match status" value="1"/>
</dbReference>
<keyword evidence="1" id="KW-0812">Transmembrane</keyword>
<organism evidence="2 3">
    <name type="scientific">Stylophora pistillata</name>
    <name type="common">Smooth cauliflower coral</name>
    <dbReference type="NCBI Taxonomy" id="50429"/>
    <lineage>
        <taxon>Eukaryota</taxon>
        <taxon>Metazoa</taxon>
        <taxon>Cnidaria</taxon>
        <taxon>Anthozoa</taxon>
        <taxon>Hexacorallia</taxon>
        <taxon>Scleractinia</taxon>
        <taxon>Astrocoeniina</taxon>
        <taxon>Pocilloporidae</taxon>
        <taxon>Stylophora</taxon>
    </lineage>
</organism>